<dbReference type="eggNOG" id="ENOG502QQH9">
    <property type="taxonomic scope" value="Eukaryota"/>
</dbReference>
<dbReference type="InterPro" id="IPR024943">
    <property type="entry name" value="Enhancer_polycomb"/>
</dbReference>
<evidence type="ECO:0000313" key="2">
    <source>
        <dbReference type="Proteomes" id="UP000030687"/>
    </source>
</evidence>
<dbReference type="EMBL" id="KI535697">
    <property type="protein sequence ID" value="ESR63818.1"/>
    <property type="molecule type" value="Genomic_DNA"/>
</dbReference>
<protein>
    <submittedName>
        <fullName evidence="1">Uncharacterized protein</fullName>
    </submittedName>
</protein>
<gene>
    <name evidence="1" type="ORF">CICLE_v100072351mg</name>
</gene>
<sequence>PPLWEIYQQQVKEWELAMSKPNSALPNGCQGKVAPMEKPPMFAFCLKPRGLEVPNKGSKQRAHRKFSVSGQSNTVTGDHDVFHTFGRRLNGFSFGDEKVLYPGHNYEYLDDSPLSQTSPRIFSPRVFSPRGAGIGCFSVSSDGIDRIQYQKLQRRKSKKFGMYECSYDPQLVASYNQRLMGKRNGIHRWNMGYSEWPSQRQFYSDGLQRHGPQMLDSSDLDEFKLRDASGAAKHARNMAKLKREKAQRLLYRADLAIHKAVNALMIAEAVKTSFDDVNSDG</sequence>
<evidence type="ECO:0000313" key="1">
    <source>
        <dbReference type="EMBL" id="ESR63818.1"/>
    </source>
</evidence>
<dbReference type="PANTHER" id="PTHR14898">
    <property type="entry name" value="ENHANCER OF POLYCOMB"/>
    <property type="match status" value="1"/>
</dbReference>
<dbReference type="STRING" id="85681.V4TTE0"/>
<dbReference type="Proteomes" id="UP000030687">
    <property type="component" value="Unassembled WGS sequence"/>
</dbReference>
<dbReference type="InParanoid" id="V4TTE0"/>
<keyword evidence="2" id="KW-1185">Reference proteome</keyword>
<name>V4TTE0_CITCL</name>
<dbReference type="GO" id="GO:0035267">
    <property type="term" value="C:NuA4 histone acetyltransferase complex"/>
    <property type="evidence" value="ECO:0007669"/>
    <property type="project" value="InterPro"/>
</dbReference>
<dbReference type="OrthoDB" id="435275at2759"/>
<dbReference type="Gramene" id="ESR63818">
    <property type="protein sequence ID" value="ESR63818"/>
    <property type="gene ID" value="CICLE_v100072351mg"/>
</dbReference>
<organism evidence="1 2">
    <name type="scientific">Citrus clementina</name>
    <name type="common">Clementine</name>
    <name type="synonym">Citrus deliciosa x Citrus sinensis</name>
    <dbReference type="NCBI Taxonomy" id="85681"/>
    <lineage>
        <taxon>Eukaryota</taxon>
        <taxon>Viridiplantae</taxon>
        <taxon>Streptophyta</taxon>
        <taxon>Embryophyta</taxon>
        <taxon>Tracheophyta</taxon>
        <taxon>Spermatophyta</taxon>
        <taxon>Magnoliopsida</taxon>
        <taxon>eudicotyledons</taxon>
        <taxon>Gunneridae</taxon>
        <taxon>Pentapetalae</taxon>
        <taxon>rosids</taxon>
        <taxon>malvids</taxon>
        <taxon>Sapindales</taxon>
        <taxon>Rutaceae</taxon>
        <taxon>Aurantioideae</taxon>
        <taxon>Citrus</taxon>
    </lineage>
</organism>
<dbReference type="KEGG" id="cic:CICLE_v100072351m"/>
<reference evidence="1 2" key="1">
    <citation type="submission" date="2013-10" db="EMBL/GenBank/DDBJ databases">
        <authorList>
            <consortium name="International Citrus Genome Consortium"/>
            <person name="Jenkins J."/>
            <person name="Schmutz J."/>
            <person name="Prochnik S."/>
            <person name="Rokhsar D."/>
            <person name="Gmitter F."/>
            <person name="Ollitrault P."/>
            <person name="Machado M."/>
            <person name="Talon M."/>
            <person name="Wincker P."/>
            <person name="Jaillon O."/>
            <person name="Morgante M."/>
        </authorList>
    </citation>
    <scope>NUCLEOTIDE SEQUENCE</scope>
    <source>
        <strain evidence="2">cv. Clemenules</strain>
    </source>
</reference>
<feature type="non-terminal residue" evidence="1">
    <location>
        <position position="1"/>
    </location>
</feature>
<dbReference type="OMA" id="GHNYEYL"/>
<dbReference type="GO" id="GO:0006357">
    <property type="term" value="P:regulation of transcription by RNA polymerase II"/>
    <property type="evidence" value="ECO:0007669"/>
    <property type="project" value="InterPro"/>
</dbReference>
<proteinExistence type="predicted"/>
<dbReference type="AlphaFoldDB" id="V4TTE0"/>
<accession>V4TTE0</accession>